<name>A0AAP0JE80_9MAGN</name>
<proteinExistence type="predicted"/>
<evidence type="ECO:0000256" key="1">
    <source>
        <dbReference type="SAM" id="MobiDB-lite"/>
    </source>
</evidence>
<feature type="compositionally biased region" description="Low complexity" evidence="1">
    <location>
        <begin position="56"/>
        <end position="71"/>
    </location>
</feature>
<dbReference type="Proteomes" id="UP001419268">
    <property type="component" value="Unassembled WGS sequence"/>
</dbReference>
<gene>
    <name evidence="2" type="ORF">Scep_011892</name>
</gene>
<protein>
    <submittedName>
        <fullName evidence="2">Uncharacterized protein</fullName>
    </submittedName>
</protein>
<comment type="caution">
    <text evidence="2">The sequence shown here is derived from an EMBL/GenBank/DDBJ whole genome shotgun (WGS) entry which is preliminary data.</text>
</comment>
<dbReference type="AlphaFoldDB" id="A0AAP0JE80"/>
<sequence>MAETTARSSGSREDADGAVQRWNNKCGEGQASLQDGDAVADATPGNDAGDQHDATSADNSDSGGASDADDQ</sequence>
<keyword evidence="3" id="KW-1185">Reference proteome</keyword>
<evidence type="ECO:0000313" key="2">
    <source>
        <dbReference type="EMBL" id="KAK9132364.1"/>
    </source>
</evidence>
<reference evidence="2 3" key="1">
    <citation type="submission" date="2024-01" db="EMBL/GenBank/DDBJ databases">
        <title>Genome assemblies of Stephania.</title>
        <authorList>
            <person name="Yang L."/>
        </authorList>
    </citation>
    <scope>NUCLEOTIDE SEQUENCE [LARGE SCALE GENOMIC DNA]</scope>
    <source>
        <strain evidence="2">JXDWG</strain>
        <tissue evidence="2">Leaf</tissue>
    </source>
</reference>
<dbReference type="EMBL" id="JBBNAG010000005">
    <property type="protein sequence ID" value="KAK9132364.1"/>
    <property type="molecule type" value="Genomic_DNA"/>
</dbReference>
<organism evidence="2 3">
    <name type="scientific">Stephania cephalantha</name>
    <dbReference type="NCBI Taxonomy" id="152367"/>
    <lineage>
        <taxon>Eukaryota</taxon>
        <taxon>Viridiplantae</taxon>
        <taxon>Streptophyta</taxon>
        <taxon>Embryophyta</taxon>
        <taxon>Tracheophyta</taxon>
        <taxon>Spermatophyta</taxon>
        <taxon>Magnoliopsida</taxon>
        <taxon>Ranunculales</taxon>
        <taxon>Menispermaceae</taxon>
        <taxon>Menispermoideae</taxon>
        <taxon>Cissampelideae</taxon>
        <taxon>Stephania</taxon>
    </lineage>
</organism>
<accession>A0AAP0JE80</accession>
<feature type="region of interest" description="Disordered" evidence="1">
    <location>
        <begin position="1"/>
        <end position="71"/>
    </location>
</feature>
<evidence type="ECO:0000313" key="3">
    <source>
        <dbReference type="Proteomes" id="UP001419268"/>
    </source>
</evidence>